<dbReference type="PANTHER" id="PTHR44750">
    <property type="entry name" value="GLUTATHIONE S-TRANSFERASE T1-RELATED"/>
    <property type="match status" value="1"/>
</dbReference>
<dbReference type="Pfam" id="PF02798">
    <property type="entry name" value="GST_N"/>
    <property type="match status" value="1"/>
</dbReference>
<protein>
    <recommendedName>
        <fullName evidence="1">GST N-terminal domain-containing protein</fullName>
    </recommendedName>
</protein>
<evidence type="ECO:0000313" key="2">
    <source>
        <dbReference type="EMBL" id="KAJ9577793.1"/>
    </source>
</evidence>
<dbReference type="SUPFAM" id="SSF52833">
    <property type="entry name" value="Thioredoxin-like"/>
    <property type="match status" value="1"/>
</dbReference>
<evidence type="ECO:0000259" key="1">
    <source>
        <dbReference type="PROSITE" id="PS50404"/>
    </source>
</evidence>
<gene>
    <name evidence="2" type="ORF">L9F63_005649</name>
</gene>
<organism evidence="2 3">
    <name type="scientific">Diploptera punctata</name>
    <name type="common">Pacific beetle cockroach</name>
    <dbReference type="NCBI Taxonomy" id="6984"/>
    <lineage>
        <taxon>Eukaryota</taxon>
        <taxon>Metazoa</taxon>
        <taxon>Ecdysozoa</taxon>
        <taxon>Arthropoda</taxon>
        <taxon>Hexapoda</taxon>
        <taxon>Insecta</taxon>
        <taxon>Pterygota</taxon>
        <taxon>Neoptera</taxon>
        <taxon>Polyneoptera</taxon>
        <taxon>Dictyoptera</taxon>
        <taxon>Blattodea</taxon>
        <taxon>Blaberoidea</taxon>
        <taxon>Blaberidae</taxon>
        <taxon>Diplopterinae</taxon>
        <taxon>Diploptera</taxon>
    </lineage>
</organism>
<sequence length="66" mass="7591">MVLKVYNNLMSQPSRAILLFLKANNIPFENISVNLAKGEHFTEEYEKLNPLKKVPVIDDSGFLLRE</sequence>
<accession>A0AAD7ZD51</accession>
<dbReference type="InterPro" id="IPR004045">
    <property type="entry name" value="Glutathione_S-Trfase_N"/>
</dbReference>
<dbReference type="Proteomes" id="UP001233999">
    <property type="component" value="Unassembled WGS sequence"/>
</dbReference>
<dbReference type="PANTHER" id="PTHR44750:SF1">
    <property type="entry name" value="GLUTATHIONE S-TRANSFERASE T1-RELATED"/>
    <property type="match status" value="1"/>
</dbReference>
<dbReference type="Gene3D" id="3.40.30.10">
    <property type="entry name" value="Glutaredoxin"/>
    <property type="match status" value="1"/>
</dbReference>
<feature type="non-terminal residue" evidence="2">
    <location>
        <position position="66"/>
    </location>
</feature>
<reference evidence="2" key="2">
    <citation type="submission" date="2023-05" db="EMBL/GenBank/DDBJ databases">
        <authorList>
            <person name="Fouks B."/>
        </authorList>
    </citation>
    <scope>NUCLEOTIDE SEQUENCE</scope>
    <source>
        <strain evidence="2">Stay&amp;Tobe</strain>
        <tissue evidence="2">Testes</tissue>
    </source>
</reference>
<dbReference type="InterPro" id="IPR043377">
    <property type="entry name" value="GSTT1/2/3"/>
</dbReference>
<reference evidence="2" key="1">
    <citation type="journal article" date="2023" name="IScience">
        <title>Live-bearing cockroach genome reveals convergent evolutionary mechanisms linked to viviparity in insects and beyond.</title>
        <authorList>
            <person name="Fouks B."/>
            <person name="Harrison M.C."/>
            <person name="Mikhailova A.A."/>
            <person name="Marchal E."/>
            <person name="English S."/>
            <person name="Carruthers M."/>
            <person name="Jennings E.C."/>
            <person name="Chiamaka E.L."/>
            <person name="Frigard R.A."/>
            <person name="Pippel M."/>
            <person name="Attardo G.M."/>
            <person name="Benoit J.B."/>
            <person name="Bornberg-Bauer E."/>
            <person name="Tobe S.S."/>
        </authorList>
    </citation>
    <scope>NUCLEOTIDE SEQUENCE</scope>
    <source>
        <strain evidence="2">Stay&amp;Tobe</strain>
    </source>
</reference>
<dbReference type="PROSITE" id="PS50404">
    <property type="entry name" value="GST_NTER"/>
    <property type="match status" value="1"/>
</dbReference>
<evidence type="ECO:0000313" key="3">
    <source>
        <dbReference type="Proteomes" id="UP001233999"/>
    </source>
</evidence>
<feature type="domain" description="GST N-terminal" evidence="1">
    <location>
        <begin position="1"/>
        <end position="66"/>
    </location>
</feature>
<dbReference type="AlphaFoldDB" id="A0AAD7ZD51"/>
<keyword evidence="3" id="KW-1185">Reference proteome</keyword>
<comment type="caution">
    <text evidence="2">The sequence shown here is derived from an EMBL/GenBank/DDBJ whole genome shotgun (WGS) entry which is preliminary data.</text>
</comment>
<name>A0AAD7ZD51_DIPPU</name>
<dbReference type="EMBL" id="JASPKZ010009346">
    <property type="protein sequence ID" value="KAJ9577793.1"/>
    <property type="molecule type" value="Genomic_DNA"/>
</dbReference>
<proteinExistence type="predicted"/>
<dbReference type="InterPro" id="IPR036249">
    <property type="entry name" value="Thioredoxin-like_sf"/>
</dbReference>